<name>A0ABR3W6T9_9PEZI</name>
<protein>
    <submittedName>
        <fullName evidence="1">Uncharacterized protein</fullName>
    </submittedName>
</protein>
<gene>
    <name evidence="1" type="ORF">VTK73DRAFT_8706</name>
</gene>
<dbReference type="Proteomes" id="UP001586593">
    <property type="component" value="Unassembled WGS sequence"/>
</dbReference>
<organism evidence="1 2">
    <name type="scientific">Phialemonium thermophilum</name>
    <dbReference type="NCBI Taxonomy" id="223376"/>
    <lineage>
        <taxon>Eukaryota</taxon>
        <taxon>Fungi</taxon>
        <taxon>Dikarya</taxon>
        <taxon>Ascomycota</taxon>
        <taxon>Pezizomycotina</taxon>
        <taxon>Sordariomycetes</taxon>
        <taxon>Sordariomycetidae</taxon>
        <taxon>Cephalothecales</taxon>
        <taxon>Cephalothecaceae</taxon>
        <taxon>Phialemonium</taxon>
    </lineage>
</organism>
<sequence>MAARALLETGHAYRAVVEARKAGTTTTTTTTAAERLGRQTFGYVLVALVSNLERTFTISPASRPLGRELFLVHFGDVGAERTMEIMMAAYDEGKHVGKRWTVGNSAQGETGGGEEDGVGYDQVEEVKVTVLEEDPRWRKVCVDGAIVELERGGWMAVKKAPRALFNVLVDRSVLP</sequence>
<evidence type="ECO:0000313" key="2">
    <source>
        <dbReference type="Proteomes" id="UP001586593"/>
    </source>
</evidence>
<evidence type="ECO:0000313" key="1">
    <source>
        <dbReference type="EMBL" id="KAL1854756.1"/>
    </source>
</evidence>
<dbReference type="Gene3D" id="2.60.200.40">
    <property type="match status" value="1"/>
</dbReference>
<keyword evidence="2" id="KW-1185">Reference proteome</keyword>
<proteinExistence type="predicted"/>
<dbReference type="EMBL" id="JAZHXJ010000656">
    <property type="protein sequence ID" value="KAL1854756.1"/>
    <property type="molecule type" value="Genomic_DNA"/>
</dbReference>
<accession>A0ABR3W6T9</accession>
<reference evidence="1 2" key="1">
    <citation type="journal article" date="2024" name="Commun. Biol.">
        <title>Comparative genomic analysis of thermophilic fungi reveals convergent evolutionary adaptations and gene losses.</title>
        <authorList>
            <person name="Steindorff A.S."/>
            <person name="Aguilar-Pontes M.V."/>
            <person name="Robinson A.J."/>
            <person name="Andreopoulos B."/>
            <person name="LaButti K."/>
            <person name="Kuo A."/>
            <person name="Mondo S."/>
            <person name="Riley R."/>
            <person name="Otillar R."/>
            <person name="Haridas S."/>
            <person name="Lipzen A."/>
            <person name="Grimwood J."/>
            <person name="Schmutz J."/>
            <person name="Clum A."/>
            <person name="Reid I.D."/>
            <person name="Moisan M.C."/>
            <person name="Butler G."/>
            <person name="Nguyen T.T.M."/>
            <person name="Dewar K."/>
            <person name="Conant G."/>
            <person name="Drula E."/>
            <person name="Henrissat B."/>
            <person name="Hansel C."/>
            <person name="Singer S."/>
            <person name="Hutchinson M.I."/>
            <person name="de Vries R.P."/>
            <person name="Natvig D.O."/>
            <person name="Powell A.J."/>
            <person name="Tsang A."/>
            <person name="Grigoriev I.V."/>
        </authorList>
    </citation>
    <scope>NUCLEOTIDE SEQUENCE [LARGE SCALE GENOMIC DNA]</scope>
    <source>
        <strain evidence="1 2">ATCC 24622</strain>
    </source>
</reference>
<comment type="caution">
    <text evidence="1">The sequence shown here is derived from an EMBL/GenBank/DDBJ whole genome shotgun (WGS) entry which is preliminary data.</text>
</comment>